<dbReference type="GO" id="GO:0005737">
    <property type="term" value="C:cytoplasm"/>
    <property type="evidence" value="ECO:0007669"/>
    <property type="project" value="TreeGrafter"/>
</dbReference>
<dbReference type="NCBIfam" id="TIGR01733">
    <property type="entry name" value="AA-adenyl-dom"/>
    <property type="match status" value="1"/>
</dbReference>
<dbReference type="NCBIfam" id="TIGR01720">
    <property type="entry name" value="NRPS-para261"/>
    <property type="match status" value="1"/>
</dbReference>
<dbReference type="Pfam" id="PF00668">
    <property type="entry name" value="Condensation"/>
    <property type="match status" value="3"/>
</dbReference>
<accession>A0A8G1XBW8</accession>
<feature type="region of interest" description="Disordered" evidence="7">
    <location>
        <begin position="1589"/>
        <end position="1613"/>
    </location>
</feature>
<dbReference type="Gene3D" id="2.30.38.10">
    <property type="entry name" value="Luciferase, Domain 3"/>
    <property type="match status" value="1"/>
</dbReference>
<dbReference type="InterPro" id="IPR006162">
    <property type="entry name" value="Ppantetheine_attach_site"/>
</dbReference>
<evidence type="ECO:0000256" key="7">
    <source>
        <dbReference type="SAM" id="MobiDB-lite"/>
    </source>
</evidence>
<dbReference type="InterPro" id="IPR001242">
    <property type="entry name" value="Condensation_dom"/>
</dbReference>
<dbReference type="CDD" id="cd05930">
    <property type="entry name" value="A_NRPS"/>
    <property type="match status" value="1"/>
</dbReference>
<evidence type="ECO:0000256" key="1">
    <source>
        <dbReference type="ARBA" id="ARBA00001957"/>
    </source>
</evidence>
<dbReference type="PROSITE" id="PS00455">
    <property type="entry name" value="AMP_BINDING"/>
    <property type="match status" value="1"/>
</dbReference>
<organism evidence="9 10">
    <name type="scientific">Kitasatospora cineracea</name>
    <dbReference type="NCBI Taxonomy" id="88074"/>
    <lineage>
        <taxon>Bacteria</taxon>
        <taxon>Bacillati</taxon>
        <taxon>Actinomycetota</taxon>
        <taxon>Actinomycetes</taxon>
        <taxon>Kitasatosporales</taxon>
        <taxon>Streptomycetaceae</taxon>
        <taxon>Kitasatospora</taxon>
    </lineage>
</organism>
<dbReference type="GO" id="GO:0008610">
    <property type="term" value="P:lipid biosynthetic process"/>
    <property type="evidence" value="ECO:0007669"/>
    <property type="project" value="UniProtKB-ARBA"/>
</dbReference>
<dbReference type="GO" id="GO:0003824">
    <property type="term" value="F:catalytic activity"/>
    <property type="evidence" value="ECO:0007669"/>
    <property type="project" value="InterPro"/>
</dbReference>
<comment type="caution">
    <text evidence="9">The sequence shown here is derived from an EMBL/GenBank/DDBJ whole genome shotgun (WGS) entry which is preliminary data.</text>
</comment>
<name>A0A8G1XBW8_9ACTN</name>
<dbReference type="Proteomes" id="UP000267408">
    <property type="component" value="Unassembled WGS sequence"/>
</dbReference>
<dbReference type="Pfam" id="PF13193">
    <property type="entry name" value="AMP-binding_C"/>
    <property type="match status" value="1"/>
</dbReference>
<evidence type="ECO:0000256" key="5">
    <source>
        <dbReference type="ARBA" id="ARBA00022737"/>
    </source>
</evidence>
<sequence>MSHPNTVRLPLTAAQAGVWAAHQLDPTGLRFTIGEYLDVPEPVDPDTFAEAWRTVVAECQALQVHAVGEDADGHWQLVDPGSAPPAAFHDFSDHLDPEAAARAWLSARFDEPVDLAAGPLSHAALLRLAPDRHWVHHRYHHVVADGIGYSLVLGRLAAVHRALRAGEPVGPSPFEPLAVLVEEDAAYRRSEQYAEDRRYWTERLADRPMPARLTGRAVRTEPAAGPAAWERAQRLRADAALDPATMRAVRAAARAGRTSWLTVLVALTAAYLHRATGREDVVLALPVAARTTPAARRTPAMVTNTVALRLAVTAGTSLESLLPAADAEIRAALAHQRFRHEDLLAALGLSGSDVGFIGTMANLMSHDPRLGFGDRPATPVNLSSGPAPDLTVSVQDRADGGEGARIAFDAHPGHFDTAELLGHRDRFLRLVRAALAAPAAPLGTLDLLGADERHRLLHEWNATDRPLPDTCLPELFARQAAATPDAVAVSQDGHRLTYRQLDADSLALARTLAARGIGPESFVAVAVPRSPLSITALLAVVRAGAAYLPVDPGYPAERIAQLLSDSAPALVLTTPDTADRLPAGAPRLLLPAPGTADADRALPVPDRENPAYLIYTSGSTGTPKGVVVPHRGVVNLVLDHLERLALGPGSRVTQLLSPGFDAAVQEIWPCLLSGAELLLPPAAGLPLGAELVAFLAERRATHMTLPPVLLAALPDAELPALRSVVVGGDSVEPETVRRWSAGRALRNHYGPTEMSCTVSGSDPLTADEAPPIGRPIANTRLHVLDGDLALVPTGAAGELYATGAGTARGYLGRPGLTAERFLPCPYGPPGTRMYRTGDLVRRRPDGRLDFLGRADGQVKIRGYRIEPGEVEAALAAVDGVAEAVVAAHGDQPSDRRLVGYAVARPGTALDPVALRAAVARTLPDFMVPAAVLLLDALPLTPHGKVDRRALPAPDFAARAAGKAARTPVEALLCRLFADVLGTGPVGADESFFDCGGDSIQAIQLVARAREEGLRLTAGEVLRHRTPEELATVARTDPAAGAEPAGAGTGEIAPTPILRWLAALAGGAGTAAVAGFNQSVLLRTPADATADSLAAALRTLTDHHDALRIALAADWTAAVRPAGTVPVGLRTAPAGADRAAEAAAARDRLDPAGGTVLQAVHFADRRELLLVVHHLAVDGVSWRILLPDLAAAEAAARAGRTPDLPPATTSLRGWAARLAATAADRRPELPAWQRIAATPDPGSGPLTPGPRRRTAFTLPPAPTARLLADLPGALRAGPDELLLTALVRAVARLRAERGQPGGDVLLDLEVHGRQEDAVGLPAADLSRTVGWFTALHPVALPPGPADDPARALKLVKDRLRSRPGDGLGHGLLRHLDGADGLAGTPELAFNYLGRLPGDRGFDWDLLPGDGPLVDGFDPRMPAAHALEITAITHEGAAGPELHAALEGPADRFEAVGADRLAALWQQELAALPAAADQPGAAGLVPADVPLAGLDQGRLEALERAHPGLTDVLPLTPLQEGFLFHTLIDGRDSDAYLTQLVADLRGPLDPDRLRAAAGRLLERHPALRAGFCHEGLDRPVQLVRDGLEPPWSAADLSGLPEPERTAERDRRTAAEQARPFDLAAPPLLRVLLLRLGADQHRLVLTNHHILWDGWSTPVLLDELFALYAGAADLPPARPVREYLAWLAGQDTAAAGRAWAAAFAGLEGPTHLVPEAAEGEPVPQQQLREELTEEATDRLQRRLRALGVTLNTAVEAAWGLFLARTAGTEDVVFGTSVSGRDAELPGVERMVGMLTNTLPVRVALRDEESLGELLVRLQDEQNRLAAHHHLGLADIQRLAGVGPLFDTTTVCLNYPVDLDAFDALPGGLRLTALDARDGTHYPLRMAVIPGPRLRLWLGHRPDCYGREEAGQVLDRFRRLLELIADHPEERVGDIDILTAGERAALLVAWGGYGS</sequence>
<comment type="cofactor">
    <cofactor evidence="1">
        <name>pantetheine 4'-phosphate</name>
        <dbReference type="ChEBI" id="CHEBI:47942"/>
    </cofactor>
</comment>
<dbReference type="InterPro" id="IPR009081">
    <property type="entry name" value="PP-bd_ACP"/>
</dbReference>
<proteinExistence type="inferred from homology"/>
<dbReference type="SMART" id="SM00823">
    <property type="entry name" value="PKS_PP"/>
    <property type="match status" value="1"/>
</dbReference>
<dbReference type="Gene3D" id="1.10.1200.10">
    <property type="entry name" value="ACP-like"/>
    <property type="match status" value="1"/>
</dbReference>
<dbReference type="PANTHER" id="PTHR45527">
    <property type="entry name" value="NONRIBOSOMAL PEPTIDE SYNTHETASE"/>
    <property type="match status" value="1"/>
</dbReference>
<dbReference type="SUPFAM" id="SSF56801">
    <property type="entry name" value="Acetyl-CoA synthetase-like"/>
    <property type="match status" value="1"/>
</dbReference>
<dbReference type="InterPro" id="IPR025110">
    <property type="entry name" value="AMP-bd_C"/>
</dbReference>
<dbReference type="Gene3D" id="3.30.559.30">
    <property type="entry name" value="Nonribosomal peptide synthetase, condensation domain"/>
    <property type="match status" value="3"/>
</dbReference>
<dbReference type="InterPro" id="IPR023213">
    <property type="entry name" value="CAT-like_dom_sf"/>
</dbReference>
<dbReference type="PROSITE" id="PS50075">
    <property type="entry name" value="CARRIER"/>
    <property type="match status" value="1"/>
</dbReference>
<dbReference type="Pfam" id="PF00501">
    <property type="entry name" value="AMP-binding"/>
    <property type="match status" value="1"/>
</dbReference>
<dbReference type="SUPFAM" id="SSF47336">
    <property type="entry name" value="ACP-like"/>
    <property type="match status" value="1"/>
</dbReference>
<evidence type="ECO:0000259" key="8">
    <source>
        <dbReference type="PROSITE" id="PS50075"/>
    </source>
</evidence>
<keyword evidence="6" id="KW-0045">Antibiotic biosynthesis</keyword>
<keyword evidence="3" id="KW-0596">Phosphopantetheine</keyword>
<dbReference type="InterPro" id="IPR000873">
    <property type="entry name" value="AMP-dep_synth/lig_dom"/>
</dbReference>
<dbReference type="Gene3D" id="3.30.559.10">
    <property type="entry name" value="Chloramphenicol acetyltransferase-like domain"/>
    <property type="match status" value="3"/>
</dbReference>
<keyword evidence="5" id="KW-0677">Repeat</keyword>
<dbReference type="PANTHER" id="PTHR45527:SF1">
    <property type="entry name" value="FATTY ACID SYNTHASE"/>
    <property type="match status" value="1"/>
</dbReference>
<dbReference type="FunFam" id="3.40.50.980:FF:000001">
    <property type="entry name" value="Non-ribosomal peptide synthetase"/>
    <property type="match status" value="1"/>
</dbReference>
<dbReference type="FunFam" id="1.10.1200.10:FF:000005">
    <property type="entry name" value="Nonribosomal peptide synthetase 1"/>
    <property type="match status" value="1"/>
</dbReference>
<feature type="compositionally biased region" description="Basic and acidic residues" evidence="7">
    <location>
        <begin position="1599"/>
        <end position="1611"/>
    </location>
</feature>
<dbReference type="OrthoDB" id="2472181at2"/>
<dbReference type="PROSITE" id="PS00012">
    <property type="entry name" value="PHOSPHOPANTETHEINE"/>
    <property type="match status" value="1"/>
</dbReference>
<reference evidence="9 10" key="1">
    <citation type="submission" date="2018-11" db="EMBL/GenBank/DDBJ databases">
        <title>Sequencing the genomes of 1000 actinobacteria strains.</title>
        <authorList>
            <person name="Klenk H.-P."/>
        </authorList>
    </citation>
    <scope>NUCLEOTIDE SEQUENCE [LARGE SCALE GENOMIC DNA]</scope>
    <source>
        <strain evidence="9 10">DSM 44780</strain>
    </source>
</reference>
<dbReference type="Gene3D" id="3.30.300.30">
    <property type="match status" value="1"/>
</dbReference>
<evidence type="ECO:0000313" key="9">
    <source>
        <dbReference type="EMBL" id="ROR42576.1"/>
    </source>
</evidence>
<feature type="domain" description="Carrier" evidence="8">
    <location>
        <begin position="963"/>
        <end position="1037"/>
    </location>
</feature>
<gene>
    <name evidence="9" type="ORF">EDD39_0701</name>
</gene>
<dbReference type="GO" id="GO:0031177">
    <property type="term" value="F:phosphopantetheine binding"/>
    <property type="evidence" value="ECO:0007669"/>
    <property type="project" value="InterPro"/>
</dbReference>
<dbReference type="InterPro" id="IPR020845">
    <property type="entry name" value="AMP-binding_CS"/>
</dbReference>
<dbReference type="SUPFAM" id="SSF52777">
    <property type="entry name" value="CoA-dependent acyltransferases"/>
    <property type="match status" value="6"/>
</dbReference>
<evidence type="ECO:0000256" key="2">
    <source>
        <dbReference type="ARBA" id="ARBA00006432"/>
    </source>
</evidence>
<feature type="region of interest" description="Disordered" evidence="7">
    <location>
        <begin position="1228"/>
        <end position="1248"/>
    </location>
</feature>
<dbReference type="InterPro" id="IPR045851">
    <property type="entry name" value="AMP-bd_C_sf"/>
</dbReference>
<dbReference type="InterPro" id="IPR020806">
    <property type="entry name" value="PKS_PP-bd"/>
</dbReference>
<evidence type="ECO:0000256" key="3">
    <source>
        <dbReference type="ARBA" id="ARBA00022450"/>
    </source>
</evidence>
<evidence type="ECO:0000256" key="6">
    <source>
        <dbReference type="ARBA" id="ARBA00023194"/>
    </source>
</evidence>
<comment type="similarity">
    <text evidence="2">Belongs to the ATP-dependent AMP-binding enzyme family.</text>
</comment>
<dbReference type="EMBL" id="RJVJ01000001">
    <property type="protein sequence ID" value="ROR42576.1"/>
    <property type="molecule type" value="Genomic_DNA"/>
</dbReference>
<dbReference type="FunFam" id="2.30.38.10:FF:000001">
    <property type="entry name" value="Non-ribosomal peptide synthetase PvdI"/>
    <property type="match status" value="1"/>
</dbReference>
<evidence type="ECO:0000313" key="10">
    <source>
        <dbReference type="Proteomes" id="UP000267408"/>
    </source>
</evidence>
<dbReference type="InterPro" id="IPR010060">
    <property type="entry name" value="NRPS_synth"/>
</dbReference>
<protein>
    <submittedName>
        <fullName evidence="9">Non-ribosomal peptide synthase protein (TIGR01720 family)/amino acid adenylation domain-containing protein</fullName>
    </submittedName>
</protein>
<dbReference type="FunFam" id="3.30.300.30:FF:000010">
    <property type="entry name" value="Enterobactin synthetase component F"/>
    <property type="match status" value="1"/>
</dbReference>
<dbReference type="GO" id="GO:0044550">
    <property type="term" value="P:secondary metabolite biosynthetic process"/>
    <property type="evidence" value="ECO:0007669"/>
    <property type="project" value="UniProtKB-ARBA"/>
</dbReference>
<evidence type="ECO:0000256" key="4">
    <source>
        <dbReference type="ARBA" id="ARBA00022553"/>
    </source>
</evidence>
<keyword evidence="4" id="KW-0597">Phosphoprotein</keyword>
<dbReference type="CDD" id="cd19543">
    <property type="entry name" value="DCL_NRPS"/>
    <property type="match status" value="1"/>
</dbReference>
<dbReference type="InterPro" id="IPR036736">
    <property type="entry name" value="ACP-like_sf"/>
</dbReference>
<dbReference type="GO" id="GO:0043041">
    <property type="term" value="P:amino acid activation for nonribosomal peptide biosynthetic process"/>
    <property type="evidence" value="ECO:0007669"/>
    <property type="project" value="TreeGrafter"/>
</dbReference>
<dbReference type="Gene3D" id="3.40.50.980">
    <property type="match status" value="2"/>
</dbReference>
<dbReference type="RefSeq" id="WP_123553321.1">
    <property type="nucleotide sequence ID" value="NZ_RJVJ01000001.1"/>
</dbReference>
<dbReference type="InterPro" id="IPR010071">
    <property type="entry name" value="AA_adenyl_dom"/>
</dbReference>
<dbReference type="FunFam" id="3.40.50.12780:FF:000012">
    <property type="entry name" value="Non-ribosomal peptide synthetase"/>
    <property type="match status" value="1"/>
</dbReference>
<dbReference type="Pfam" id="PF00550">
    <property type="entry name" value="PP-binding"/>
    <property type="match status" value="1"/>
</dbReference>
<dbReference type="GO" id="GO:0017000">
    <property type="term" value="P:antibiotic biosynthetic process"/>
    <property type="evidence" value="ECO:0007669"/>
    <property type="project" value="UniProtKB-KW"/>
</dbReference>